<reference evidence="1" key="1">
    <citation type="submission" date="2021-02" db="EMBL/GenBank/DDBJ databases">
        <authorList>
            <consortium name="DOE Joint Genome Institute"/>
            <person name="Ahrendt S."/>
            <person name="Looney B.P."/>
            <person name="Miyauchi S."/>
            <person name="Morin E."/>
            <person name="Drula E."/>
            <person name="Courty P.E."/>
            <person name="Chicoki N."/>
            <person name="Fauchery L."/>
            <person name="Kohler A."/>
            <person name="Kuo A."/>
            <person name="Labutti K."/>
            <person name="Pangilinan J."/>
            <person name="Lipzen A."/>
            <person name="Riley R."/>
            <person name="Andreopoulos W."/>
            <person name="He G."/>
            <person name="Johnson J."/>
            <person name="Barry K.W."/>
            <person name="Grigoriev I.V."/>
            <person name="Nagy L."/>
            <person name="Hibbett D."/>
            <person name="Henrissat B."/>
            <person name="Matheny P.B."/>
            <person name="Labbe J."/>
            <person name="Martin F."/>
        </authorList>
    </citation>
    <scope>NUCLEOTIDE SEQUENCE</scope>
    <source>
        <strain evidence="1">FP105234-sp</strain>
    </source>
</reference>
<reference evidence="1" key="2">
    <citation type="journal article" date="2022" name="New Phytol.">
        <title>Evolutionary transition to the ectomycorrhizal habit in the genomes of a hyperdiverse lineage of mushroom-forming fungi.</title>
        <authorList>
            <person name="Looney B."/>
            <person name="Miyauchi S."/>
            <person name="Morin E."/>
            <person name="Drula E."/>
            <person name="Courty P.E."/>
            <person name="Kohler A."/>
            <person name="Kuo A."/>
            <person name="LaButti K."/>
            <person name="Pangilinan J."/>
            <person name="Lipzen A."/>
            <person name="Riley R."/>
            <person name="Andreopoulos W."/>
            <person name="He G."/>
            <person name="Johnson J."/>
            <person name="Nolan M."/>
            <person name="Tritt A."/>
            <person name="Barry K.W."/>
            <person name="Grigoriev I.V."/>
            <person name="Nagy L.G."/>
            <person name="Hibbett D."/>
            <person name="Henrissat B."/>
            <person name="Matheny P.B."/>
            <person name="Labbe J."/>
            <person name="Martin F.M."/>
        </authorList>
    </citation>
    <scope>NUCLEOTIDE SEQUENCE</scope>
    <source>
        <strain evidence="1">FP105234-sp</strain>
    </source>
</reference>
<name>A0ACB8R0S6_9AGAM</name>
<keyword evidence="2" id="KW-1185">Reference proteome</keyword>
<dbReference type="EMBL" id="MU276795">
    <property type="protein sequence ID" value="KAI0037663.1"/>
    <property type="molecule type" value="Genomic_DNA"/>
</dbReference>
<dbReference type="Proteomes" id="UP000814033">
    <property type="component" value="Unassembled WGS sequence"/>
</dbReference>
<sequence length="526" mass="55030">MYWLSGEDVPLLDIIPASLSRCYHRDEPRGESITRLASELCVVAPRLQAAVVANDFTLWAEVASEYVDAVLDYASCVLSGWIVRHPAREPVAFAELDVLIVTWRCHVARHNFVAARMRHVSSSLDAYCRQLKATHASFAALATPSLHVVATPPLDAAPTRTATSQRPTALAHEHALDDVSRAGATSPRPAARARGDEEEERKEEGVRRRGGGRGDKPKGLEAGEQASSGAPSSPSPHPPSSPPPPYRAPTPATAPTPVSLAPARCTPVPASSLIANTTPTRVTPDALPRRGRADVALTLAPSPVQPTSVRGLAPRTVTRSAIERARPHAAPPPPGPAPLTSRTPRRPVSAPTPATKSATVPTHAPYPRVTVTRAELRAAAVAGAPSHTVTPPSRLLSPRTRHDAATADSAPSTPTPSTIIRAAKPVHRAQHDVASLAGPGSGQSAGAPVNVCIPAPSANTHATEATARASRCNASRTRRNAVTAKAARSAAARRAALVRDSVAAALAALTALTAPPPRSHRRHAHP</sequence>
<evidence type="ECO:0000313" key="2">
    <source>
        <dbReference type="Proteomes" id="UP000814033"/>
    </source>
</evidence>
<organism evidence="1 2">
    <name type="scientific">Auriscalpium vulgare</name>
    <dbReference type="NCBI Taxonomy" id="40419"/>
    <lineage>
        <taxon>Eukaryota</taxon>
        <taxon>Fungi</taxon>
        <taxon>Dikarya</taxon>
        <taxon>Basidiomycota</taxon>
        <taxon>Agaricomycotina</taxon>
        <taxon>Agaricomycetes</taxon>
        <taxon>Russulales</taxon>
        <taxon>Auriscalpiaceae</taxon>
        <taxon>Auriscalpium</taxon>
    </lineage>
</organism>
<evidence type="ECO:0000313" key="1">
    <source>
        <dbReference type="EMBL" id="KAI0037663.1"/>
    </source>
</evidence>
<comment type="caution">
    <text evidence="1">The sequence shown here is derived from an EMBL/GenBank/DDBJ whole genome shotgun (WGS) entry which is preliminary data.</text>
</comment>
<proteinExistence type="predicted"/>
<accession>A0ACB8R0S6</accession>
<protein>
    <submittedName>
        <fullName evidence="1">Uncharacterized protein</fullName>
    </submittedName>
</protein>
<gene>
    <name evidence="1" type="ORF">FA95DRAFT_1614003</name>
</gene>